<dbReference type="InterPro" id="IPR003439">
    <property type="entry name" value="ABC_transporter-like_ATP-bd"/>
</dbReference>
<dbReference type="FunFam" id="3.40.50.300:FF:000016">
    <property type="entry name" value="Oligopeptide ABC transporter ATP-binding component"/>
    <property type="match status" value="1"/>
</dbReference>
<evidence type="ECO:0000256" key="2">
    <source>
        <dbReference type="ARBA" id="ARBA00022448"/>
    </source>
</evidence>
<dbReference type="SMART" id="SM00382">
    <property type="entry name" value="AAA"/>
    <property type="match status" value="2"/>
</dbReference>
<dbReference type="PANTHER" id="PTHR43776">
    <property type="entry name" value="TRANSPORT ATP-BINDING PROTEIN"/>
    <property type="match status" value="1"/>
</dbReference>
<evidence type="ECO:0000259" key="5">
    <source>
        <dbReference type="PROSITE" id="PS50893"/>
    </source>
</evidence>
<dbReference type="PANTHER" id="PTHR43776:SF7">
    <property type="entry name" value="D,D-DIPEPTIDE TRANSPORT ATP-BINDING PROTEIN DDPF-RELATED"/>
    <property type="match status" value="1"/>
</dbReference>
<proteinExistence type="inferred from homology"/>
<protein>
    <submittedName>
        <fullName evidence="6">Peptide/nickel transport system ATP-binding protein</fullName>
    </submittedName>
</protein>
<dbReference type="CDD" id="cd03257">
    <property type="entry name" value="ABC_NikE_OppD_transporters"/>
    <property type="match status" value="2"/>
</dbReference>
<evidence type="ECO:0000256" key="3">
    <source>
        <dbReference type="ARBA" id="ARBA00022741"/>
    </source>
</evidence>
<keyword evidence="3" id="KW-0547">Nucleotide-binding</keyword>
<name>A0A841AJL3_9MICO</name>
<keyword evidence="2" id="KW-0813">Transport</keyword>
<evidence type="ECO:0000313" key="6">
    <source>
        <dbReference type="EMBL" id="MBB5842162.1"/>
    </source>
</evidence>
<dbReference type="InterPro" id="IPR013563">
    <property type="entry name" value="Oligopep_ABC_C"/>
</dbReference>
<keyword evidence="4 6" id="KW-0067">ATP-binding</keyword>
<comment type="similarity">
    <text evidence="1">Belongs to the ABC transporter superfamily.</text>
</comment>
<dbReference type="Pfam" id="PF08352">
    <property type="entry name" value="oligo_HPY"/>
    <property type="match status" value="2"/>
</dbReference>
<organism evidence="6 7">
    <name type="scientific">Conyzicola lurida</name>
    <dbReference type="NCBI Taxonomy" id="1172621"/>
    <lineage>
        <taxon>Bacteria</taxon>
        <taxon>Bacillati</taxon>
        <taxon>Actinomycetota</taxon>
        <taxon>Actinomycetes</taxon>
        <taxon>Micrococcales</taxon>
        <taxon>Microbacteriaceae</taxon>
        <taxon>Conyzicola</taxon>
    </lineage>
</organism>
<dbReference type="AlphaFoldDB" id="A0A841AJL3"/>
<accession>A0A841AJL3</accession>
<dbReference type="Pfam" id="PF00005">
    <property type="entry name" value="ABC_tran"/>
    <property type="match status" value="2"/>
</dbReference>
<evidence type="ECO:0000313" key="7">
    <source>
        <dbReference type="Proteomes" id="UP000536685"/>
    </source>
</evidence>
<dbReference type="InterPro" id="IPR050319">
    <property type="entry name" value="ABC_transp_ATP-bind"/>
</dbReference>
<dbReference type="GO" id="GO:0016887">
    <property type="term" value="F:ATP hydrolysis activity"/>
    <property type="evidence" value="ECO:0007669"/>
    <property type="project" value="InterPro"/>
</dbReference>
<dbReference type="InterPro" id="IPR003593">
    <property type="entry name" value="AAA+_ATPase"/>
</dbReference>
<evidence type="ECO:0000256" key="4">
    <source>
        <dbReference type="ARBA" id="ARBA00022840"/>
    </source>
</evidence>
<dbReference type="PROSITE" id="PS00211">
    <property type="entry name" value="ABC_TRANSPORTER_1"/>
    <property type="match status" value="2"/>
</dbReference>
<dbReference type="GO" id="GO:0005524">
    <property type="term" value="F:ATP binding"/>
    <property type="evidence" value="ECO:0007669"/>
    <property type="project" value="UniProtKB-KW"/>
</dbReference>
<dbReference type="InterPro" id="IPR027417">
    <property type="entry name" value="P-loop_NTPase"/>
</dbReference>
<dbReference type="EMBL" id="JACHMJ010000001">
    <property type="protein sequence ID" value="MBB5842162.1"/>
    <property type="molecule type" value="Genomic_DNA"/>
</dbReference>
<dbReference type="PROSITE" id="PS50893">
    <property type="entry name" value="ABC_TRANSPORTER_2"/>
    <property type="match status" value="2"/>
</dbReference>
<gene>
    <name evidence="6" type="ORF">HD599_000485</name>
</gene>
<dbReference type="GO" id="GO:0015833">
    <property type="term" value="P:peptide transport"/>
    <property type="evidence" value="ECO:0007669"/>
    <property type="project" value="InterPro"/>
</dbReference>
<dbReference type="Gene3D" id="3.40.50.300">
    <property type="entry name" value="P-loop containing nucleotide triphosphate hydrolases"/>
    <property type="match status" value="2"/>
</dbReference>
<dbReference type="NCBIfam" id="NF007739">
    <property type="entry name" value="PRK10419.1"/>
    <property type="match status" value="2"/>
</dbReference>
<dbReference type="InterPro" id="IPR017871">
    <property type="entry name" value="ABC_transporter-like_CS"/>
</dbReference>
<reference evidence="6 7" key="1">
    <citation type="submission" date="2020-08" db="EMBL/GenBank/DDBJ databases">
        <title>Sequencing the genomes of 1000 actinobacteria strains.</title>
        <authorList>
            <person name="Klenk H.-P."/>
        </authorList>
    </citation>
    <scope>NUCLEOTIDE SEQUENCE [LARGE SCALE GENOMIC DNA]</scope>
    <source>
        <strain evidence="6 7">DSM 105784</strain>
    </source>
</reference>
<dbReference type="SUPFAM" id="SSF52540">
    <property type="entry name" value="P-loop containing nucleoside triphosphate hydrolases"/>
    <property type="match status" value="2"/>
</dbReference>
<keyword evidence="7" id="KW-1185">Reference proteome</keyword>
<dbReference type="Proteomes" id="UP000536685">
    <property type="component" value="Unassembled WGS sequence"/>
</dbReference>
<feature type="domain" description="ABC transporter" evidence="5">
    <location>
        <begin position="308"/>
        <end position="550"/>
    </location>
</feature>
<feature type="domain" description="ABC transporter" evidence="5">
    <location>
        <begin position="6"/>
        <end position="252"/>
    </location>
</feature>
<dbReference type="RefSeq" id="WP_184233317.1">
    <property type="nucleotide sequence ID" value="NZ_JACHMJ010000001.1"/>
</dbReference>
<evidence type="ECO:0000256" key="1">
    <source>
        <dbReference type="ARBA" id="ARBA00005417"/>
    </source>
</evidence>
<comment type="caution">
    <text evidence="6">The sequence shown here is derived from an EMBL/GenBank/DDBJ whole genome shotgun (WGS) entry which is preliminary data.</text>
</comment>
<dbReference type="NCBIfam" id="NF008453">
    <property type="entry name" value="PRK11308.1"/>
    <property type="match status" value="2"/>
</dbReference>
<dbReference type="GO" id="GO:0055085">
    <property type="term" value="P:transmembrane transport"/>
    <property type="evidence" value="ECO:0007669"/>
    <property type="project" value="UniProtKB-ARBA"/>
</dbReference>
<sequence>MTAPALQIDNLSIGYGAALAVDGVSITVQPGEIVGVIGESGSGKSTIAMAALGLLPSYAEVSADRFDIDGVSTIGLDETAWSQIRGMDASMIFQEPMSALNPSMTVGAQIAEALTIHGVTAKNDARAKTFELLNLVHMPSPEVRMRQYPFQLSGGQRQRVMIAMAMAASPKLLVADEPTTALDVTVQAQILDLIVELRNRTDMGVLIISHDLGVIGQLCDRVFVMYRGRVVESGVTQQVLTAPQHPYTVALLESVLAGQQAPRTMLPTIRADILDADPAATVDDVIEVHEAPVVAAARPEPRADDVIVRFDSIVKDFTTRGNVIRAVDDVSLEIRRGETFGVVGESGSGKSTLSRIGTLIERPTSGTITFDGIDVTHASGRALRQFRSKIQVVFQDPNDSLDPRYSVFRSVAEPLRTLKLSRDETYERVIASLESVGLSGDTARRLPHEFSGGQRQRIAIARAMVTNPEFVVLDEATSALDVSVQAQILNLLLELQERTGVTYLFISHNLAVVRHLAQRMAVMRGGKIVEVGDSEAVFTDPQDEYTQRLLESIPKLAAV</sequence>